<dbReference type="SUPFAM" id="SSF109604">
    <property type="entry name" value="HD-domain/PDEase-like"/>
    <property type="match status" value="1"/>
</dbReference>
<feature type="domain" description="Response regulatory" evidence="3">
    <location>
        <begin position="9"/>
        <end position="128"/>
    </location>
</feature>
<dbReference type="KEGG" id="pkc:PKB_0301"/>
<dbReference type="EMBL" id="HG322950">
    <property type="protein sequence ID" value="CDF81679.1"/>
    <property type="molecule type" value="Genomic_DNA"/>
</dbReference>
<dbReference type="Gene3D" id="1.10.3210.10">
    <property type="entry name" value="Hypothetical protein af1432"/>
    <property type="match status" value="1"/>
</dbReference>
<dbReference type="SUPFAM" id="SSF52172">
    <property type="entry name" value="CheY-like"/>
    <property type="match status" value="1"/>
</dbReference>
<feature type="region of interest" description="Disordered" evidence="2">
    <location>
        <begin position="401"/>
        <end position="422"/>
    </location>
</feature>
<dbReference type="HOGENOM" id="CLU_057687_0_0_6"/>
<comment type="caution">
    <text evidence="1">Lacks conserved residue(s) required for the propagation of feature annotation.</text>
</comment>
<reference evidence="5 6" key="1">
    <citation type="submission" date="2013-03" db="EMBL/GenBank/DDBJ databases">
        <authorList>
            <person name="Linke B."/>
        </authorList>
    </citation>
    <scope>NUCLEOTIDE SEQUENCE [LARGE SCALE GENOMIC DNA]</scope>
    <source>
        <strain evidence="5 6">B13</strain>
    </source>
</reference>
<dbReference type="PROSITE" id="PS50110">
    <property type="entry name" value="RESPONSE_REGULATORY"/>
    <property type="match status" value="1"/>
</dbReference>
<dbReference type="OrthoDB" id="2085719at2"/>
<feature type="domain" description="HDOD" evidence="4">
    <location>
        <begin position="161"/>
        <end position="349"/>
    </location>
</feature>
<dbReference type="Gene3D" id="3.40.50.2300">
    <property type="match status" value="1"/>
</dbReference>
<evidence type="ECO:0000256" key="2">
    <source>
        <dbReference type="SAM" id="MobiDB-lite"/>
    </source>
</evidence>
<dbReference type="PATRIC" id="fig|1301098.3.peg.310"/>
<evidence type="ECO:0000259" key="4">
    <source>
        <dbReference type="PROSITE" id="PS51833"/>
    </source>
</evidence>
<evidence type="ECO:0000313" key="6">
    <source>
        <dbReference type="Proteomes" id="UP000025241"/>
    </source>
</evidence>
<dbReference type="PROSITE" id="PS51833">
    <property type="entry name" value="HDOD"/>
    <property type="match status" value="1"/>
</dbReference>
<gene>
    <name evidence="5" type="ORF">PKB_0301</name>
</gene>
<protein>
    <recommendedName>
        <fullName evidence="7">Response regulator</fullName>
    </recommendedName>
</protein>
<dbReference type="GO" id="GO:0000160">
    <property type="term" value="P:phosphorelay signal transduction system"/>
    <property type="evidence" value="ECO:0007669"/>
    <property type="project" value="InterPro"/>
</dbReference>
<dbReference type="PANTHER" id="PTHR33525">
    <property type="match status" value="1"/>
</dbReference>
<evidence type="ECO:0000313" key="5">
    <source>
        <dbReference type="EMBL" id="CDF81679.1"/>
    </source>
</evidence>
<dbReference type="Proteomes" id="UP000025241">
    <property type="component" value="Chromosome I"/>
</dbReference>
<dbReference type="PANTHER" id="PTHR33525:SF3">
    <property type="entry name" value="RIBONUCLEASE Y"/>
    <property type="match status" value="1"/>
</dbReference>
<dbReference type="AlphaFoldDB" id="A0A024HAR3"/>
<keyword evidence="6" id="KW-1185">Reference proteome</keyword>
<dbReference type="RefSeq" id="WP_052355147.1">
    <property type="nucleotide sequence ID" value="NZ_HG322950.1"/>
</dbReference>
<evidence type="ECO:0000256" key="1">
    <source>
        <dbReference type="PROSITE-ProRule" id="PRU00169"/>
    </source>
</evidence>
<name>A0A024HAR3_PSEKB</name>
<sequence length="422" mass="45129">MTALNAGPGVLVAATDPWNRELLGQLVLSVRGDAHIDFCEDGQQAIEHCTQRTYGLVLAEQELPGSDGIDLLRFLRRRQRGSVSPDFILISAKADAASVRAVLPLAPTAYLVKPYNAEDLRQRLRTLLLEPGQEVSTAAPQPVSGSLAAFLSAARDAGEGAPMLAEVGAALSRCLNSEETTLDKLEQEFGRDPQVTGCLIAAANSAARHVGMSCLTLGQALSRLGLAQACNLALGLSLKQVAQLAEPRLSERAELFWSLSQRTADAAQALAEALDVDAPRCYTAGLLHCLGDLAVLRTLEEWLQRGGELSDEQIGESLRGFGAAFGSTLRTRWRLPLELRGLIAAAYGMSSGVFSRKALILNLAAKAARLPASQKARLKEEKALRMLNLEPAQLKLLQGFCTAAEPEPEPEAEPEPGQEPAE</sequence>
<evidence type="ECO:0000259" key="3">
    <source>
        <dbReference type="PROSITE" id="PS50110"/>
    </source>
</evidence>
<dbReference type="STRING" id="1301098.PKB_0301"/>
<dbReference type="eggNOG" id="COG1639">
    <property type="taxonomic scope" value="Bacteria"/>
</dbReference>
<evidence type="ECO:0008006" key="7">
    <source>
        <dbReference type="Google" id="ProtNLM"/>
    </source>
</evidence>
<dbReference type="SMART" id="SM00448">
    <property type="entry name" value="REC"/>
    <property type="match status" value="1"/>
</dbReference>
<accession>A0A024HAR3</accession>
<feature type="compositionally biased region" description="Acidic residues" evidence="2">
    <location>
        <begin position="406"/>
        <end position="422"/>
    </location>
</feature>
<dbReference type="Pfam" id="PF08668">
    <property type="entry name" value="HDOD"/>
    <property type="match status" value="1"/>
</dbReference>
<dbReference type="Pfam" id="PF00072">
    <property type="entry name" value="Response_reg"/>
    <property type="match status" value="1"/>
</dbReference>
<organism evidence="5 6">
    <name type="scientific">Pseudomonas knackmussii (strain DSM 6978 / CCUG 54928 / LMG 23759 / B13)</name>
    <dbReference type="NCBI Taxonomy" id="1301098"/>
    <lineage>
        <taxon>Bacteria</taxon>
        <taxon>Pseudomonadati</taxon>
        <taxon>Pseudomonadota</taxon>
        <taxon>Gammaproteobacteria</taxon>
        <taxon>Pseudomonadales</taxon>
        <taxon>Pseudomonadaceae</taxon>
        <taxon>Pseudomonas</taxon>
    </lineage>
</organism>
<dbReference type="InterPro" id="IPR011006">
    <property type="entry name" value="CheY-like_superfamily"/>
</dbReference>
<dbReference type="InterPro" id="IPR052340">
    <property type="entry name" value="RNase_Y/CdgJ"/>
</dbReference>
<dbReference type="eggNOG" id="COG0784">
    <property type="taxonomic scope" value="Bacteria"/>
</dbReference>
<proteinExistence type="predicted"/>
<reference evidence="5 6" key="2">
    <citation type="submission" date="2014-05" db="EMBL/GenBank/DDBJ databases">
        <title>Genome sequence of the 3-chlorobenzoate degrading bacterium Pseudomonas knackmussii B13 shows multiple evidence for horizontal gene transfer.</title>
        <authorList>
            <person name="Miyazaki R."/>
            <person name="Bertelli C."/>
            <person name="Falquet L."/>
            <person name="Robinson-Rechavi M."/>
            <person name="Gharib W."/>
            <person name="Roy S."/>
            <person name="Van der Meer J.R."/>
        </authorList>
    </citation>
    <scope>NUCLEOTIDE SEQUENCE [LARGE SCALE GENOMIC DNA]</scope>
    <source>
        <strain evidence="5 6">B13</strain>
    </source>
</reference>
<dbReference type="InterPro" id="IPR013976">
    <property type="entry name" value="HDOD"/>
</dbReference>
<dbReference type="InterPro" id="IPR001789">
    <property type="entry name" value="Sig_transdc_resp-reg_receiver"/>
</dbReference>